<dbReference type="RefSeq" id="WP_090643662.1">
    <property type="nucleotide sequence ID" value="NZ_CBCRYE010000001.1"/>
</dbReference>
<dbReference type="OrthoDB" id="7053173at2"/>
<evidence type="ECO:0000259" key="4">
    <source>
        <dbReference type="Pfam" id="PF00733"/>
    </source>
</evidence>
<dbReference type="Pfam" id="PF00733">
    <property type="entry name" value="Asn_synthase"/>
    <property type="match status" value="1"/>
</dbReference>
<gene>
    <name evidence="5" type="ORF">SAMN02927928_0684</name>
</gene>
<dbReference type="SUPFAM" id="SSF52402">
    <property type="entry name" value="Adenine nucleotide alpha hydrolases-like"/>
    <property type="match status" value="1"/>
</dbReference>
<dbReference type="STRING" id="260084.SAMN02927928_0684"/>
<dbReference type="PANTHER" id="PTHR43284">
    <property type="entry name" value="ASPARAGINE SYNTHETASE (GLUTAMINE-HYDROLYZING)"/>
    <property type="match status" value="1"/>
</dbReference>
<reference evidence="6" key="1">
    <citation type="submission" date="2016-10" db="EMBL/GenBank/DDBJ databases">
        <authorList>
            <person name="Varghese N."/>
            <person name="Submissions S."/>
        </authorList>
    </citation>
    <scope>NUCLEOTIDE SEQUENCE [LARGE SCALE GENOMIC DNA]</scope>
    <source>
        <strain evidence="6">CGMCC 1.3431</strain>
    </source>
</reference>
<evidence type="ECO:0000313" key="6">
    <source>
        <dbReference type="Proteomes" id="UP000199150"/>
    </source>
</evidence>
<protein>
    <recommendedName>
        <fullName evidence="2">asparagine synthase (glutamine-hydrolyzing)</fullName>
        <ecNumber evidence="2">6.3.5.4</ecNumber>
    </recommendedName>
</protein>
<dbReference type="Gene3D" id="3.60.20.10">
    <property type="entry name" value="Glutamine Phosphoribosylpyrophosphate, subunit 1, domain 1"/>
    <property type="match status" value="1"/>
</dbReference>
<dbReference type="Gene3D" id="3.40.50.620">
    <property type="entry name" value="HUPs"/>
    <property type="match status" value="1"/>
</dbReference>
<evidence type="ECO:0000256" key="1">
    <source>
        <dbReference type="ARBA" id="ARBA00005187"/>
    </source>
</evidence>
<proteinExistence type="predicted"/>
<dbReference type="InterPro" id="IPR051786">
    <property type="entry name" value="ASN_synthetase/amidase"/>
</dbReference>
<organism evidence="5 6">
    <name type="scientific">Asticcacaulis taihuensis</name>
    <dbReference type="NCBI Taxonomy" id="260084"/>
    <lineage>
        <taxon>Bacteria</taxon>
        <taxon>Pseudomonadati</taxon>
        <taxon>Pseudomonadota</taxon>
        <taxon>Alphaproteobacteria</taxon>
        <taxon>Caulobacterales</taxon>
        <taxon>Caulobacteraceae</taxon>
        <taxon>Asticcacaulis</taxon>
    </lineage>
</organism>
<comment type="pathway">
    <text evidence="1">Amino-acid biosynthesis; L-asparagine biosynthesis; L-asparagine from L-aspartate (L-Gln route): step 1/1.</text>
</comment>
<comment type="catalytic activity">
    <reaction evidence="3">
        <text>L-aspartate + L-glutamine + ATP + H2O = L-asparagine + L-glutamate + AMP + diphosphate + H(+)</text>
        <dbReference type="Rhea" id="RHEA:12228"/>
        <dbReference type="ChEBI" id="CHEBI:15377"/>
        <dbReference type="ChEBI" id="CHEBI:15378"/>
        <dbReference type="ChEBI" id="CHEBI:29985"/>
        <dbReference type="ChEBI" id="CHEBI:29991"/>
        <dbReference type="ChEBI" id="CHEBI:30616"/>
        <dbReference type="ChEBI" id="CHEBI:33019"/>
        <dbReference type="ChEBI" id="CHEBI:58048"/>
        <dbReference type="ChEBI" id="CHEBI:58359"/>
        <dbReference type="ChEBI" id="CHEBI:456215"/>
        <dbReference type="EC" id="6.3.5.4"/>
    </reaction>
</comment>
<evidence type="ECO:0000313" key="5">
    <source>
        <dbReference type="EMBL" id="SCW36098.1"/>
    </source>
</evidence>
<sequence length="570" mass="63485">MTRRYLVVLNKTANDVPFTAPSGFIQVHRLRNVVVWADNATNVLGFESENAIVIGHLFPKAHNAAPLRELPCDASQQITRTQGQVLIDQYWGGYCYFQIDSPAMGLFVVRDPSGMMPCYWHEGATHWVLASDAETLAKALGRRPEIDWSMLRRHLHAYDLRSARTCLENVTEVLPGQRLHLTPTSSTVETCWSPWAFTRPTRPASPQDLRETVDACVQTWANAFSRILLTVSGGLDSSICTAALRDAPNLYACLTMTTDEAEGDETPYARLLAGTFNRRLIEARHELSDIDFTRTSSGHLPRPVNYALGQSELRHRRVLAEAEGLDAIFTGVGGDNVFCHVRSATPVVDRLIAQGIMGAFAATLDICRMTDASLSEVIQAARERRKRSAAYTWHVDDSFLTGQISLTLYHPWLEYPSAALPGKAVHIAMLERLQATTDGYDPATWPQQVNPLASQPIMELCLGIPSWRWCAGGRDRSVARAAYSDILPAALINRRSKGGANSFAHQIVSRRREDLRMFLCAGLLAEHQVIDARSLDVALAPSRDIPFSEHLRLLFLAEAESWARHWMCIT</sequence>
<keyword evidence="6" id="KW-1185">Reference proteome</keyword>
<dbReference type="InterPro" id="IPR014729">
    <property type="entry name" value="Rossmann-like_a/b/a_fold"/>
</dbReference>
<dbReference type="PANTHER" id="PTHR43284:SF1">
    <property type="entry name" value="ASPARAGINE SYNTHETASE"/>
    <property type="match status" value="1"/>
</dbReference>
<dbReference type="InterPro" id="IPR029055">
    <property type="entry name" value="Ntn_hydrolases_N"/>
</dbReference>
<name>A0A1G4PVG6_9CAUL</name>
<dbReference type="GO" id="GO:0006529">
    <property type="term" value="P:asparagine biosynthetic process"/>
    <property type="evidence" value="ECO:0007669"/>
    <property type="project" value="InterPro"/>
</dbReference>
<evidence type="ECO:0000256" key="3">
    <source>
        <dbReference type="ARBA" id="ARBA00048741"/>
    </source>
</evidence>
<dbReference type="EC" id="6.3.5.4" evidence="2"/>
<dbReference type="AlphaFoldDB" id="A0A1G4PVG6"/>
<dbReference type="SUPFAM" id="SSF56235">
    <property type="entry name" value="N-terminal nucleophile aminohydrolases (Ntn hydrolases)"/>
    <property type="match status" value="1"/>
</dbReference>
<dbReference type="InterPro" id="IPR001962">
    <property type="entry name" value="Asn_synthase"/>
</dbReference>
<evidence type="ECO:0000256" key="2">
    <source>
        <dbReference type="ARBA" id="ARBA00012737"/>
    </source>
</evidence>
<feature type="domain" description="Asparagine synthetase" evidence="4">
    <location>
        <begin position="209"/>
        <end position="562"/>
    </location>
</feature>
<dbReference type="GO" id="GO:0004066">
    <property type="term" value="F:asparagine synthase (glutamine-hydrolyzing) activity"/>
    <property type="evidence" value="ECO:0007669"/>
    <property type="project" value="UniProtKB-EC"/>
</dbReference>
<dbReference type="Proteomes" id="UP000199150">
    <property type="component" value="Unassembled WGS sequence"/>
</dbReference>
<accession>A0A1G4PVG6</accession>
<dbReference type="EMBL" id="FMTS01000001">
    <property type="protein sequence ID" value="SCW36098.1"/>
    <property type="molecule type" value="Genomic_DNA"/>
</dbReference>